<feature type="domain" description="C2H2-type" evidence="7">
    <location>
        <begin position="175"/>
        <end position="202"/>
    </location>
</feature>
<feature type="region of interest" description="Disordered" evidence="6">
    <location>
        <begin position="1"/>
        <end position="36"/>
    </location>
</feature>
<evidence type="ECO:0000256" key="6">
    <source>
        <dbReference type="SAM" id="MobiDB-lite"/>
    </source>
</evidence>
<dbReference type="PROSITE" id="PS00028">
    <property type="entry name" value="ZINC_FINGER_C2H2_1"/>
    <property type="match status" value="3"/>
</dbReference>
<feature type="region of interest" description="Disordered" evidence="6">
    <location>
        <begin position="55"/>
        <end position="114"/>
    </location>
</feature>
<name>A0A8B6DTU8_MYTGA</name>
<feature type="compositionally biased region" description="Polar residues" evidence="6">
    <location>
        <begin position="55"/>
        <end position="102"/>
    </location>
</feature>
<reference evidence="8" key="1">
    <citation type="submission" date="2018-11" db="EMBL/GenBank/DDBJ databases">
        <authorList>
            <person name="Alioto T."/>
            <person name="Alioto T."/>
        </authorList>
    </citation>
    <scope>NUCLEOTIDE SEQUENCE</scope>
</reference>
<dbReference type="PROSITE" id="PS50157">
    <property type="entry name" value="ZINC_FINGER_C2H2_2"/>
    <property type="match status" value="4"/>
</dbReference>
<evidence type="ECO:0000256" key="2">
    <source>
        <dbReference type="ARBA" id="ARBA00022737"/>
    </source>
</evidence>
<dbReference type="EMBL" id="UYJE01003924">
    <property type="protein sequence ID" value="VDI23416.1"/>
    <property type="molecule type" value="Genomic_DNA"/>
</dbReference>
<gene>
    <name evidence="8" type="ORF">MGAL_10B047171</name>
</gene>
<dbReference type="SUPFAM" id="SSF57667">
    <property type="entry name" value="beta-beta-alpha zinc fingers"/>
    <property type="match status" value="2"/>
</dbReference>
<accession>A0A8B6DTU8</accession>
<keyword evidence="3 5" id="KW-0863">Zinc-finger</keyword>
<evidence type="ECO:0000256" key="5">
    <source>
        <dbReference type="PROSITE-ProRule" id="PRU00042"/>
    </source>
</evidence>
<dbReference type="InterPro" id="IPR036236">
    <property type="entry name" value="Znf_C2H2_sf"/>
</dbReference>
<feature type="domain" description="C2H2-type" evidence="7">
    <location>
        <begin position="290"/>
        <end position="313"/>
    </location>
</feature>
<dbReference type="SMART" id="SM00355">
    <property type="entry name" value="ZnF_C2H2"/>
    <property type="match status" value="7"/>
</dbReference>
<dbReference type="Pfam" id="PF00096">
    <property type="entry name" value="zf-C2H2"/>
    <property type="match status" value="2"/>
</dbReference>
<keyword evidence="9" id="KW-1185">Reference proteome</keyword>
<dbReference type="GO" id="GO:0008270">
    <property type="term" value="F:zinc ion binding"/>
    <property type="evidence" value="ECO:0007669"/>
    <property type="project" value="UniProtKB-KW"/>
</dbReference>
<keyword evidence="2" id="KW-0677">Repeat</keyword>
<dbReference type="AlphaFoldDB" id="A0A8B6DTU8"/>
<dbReference type="PANTHER" id="PTHR24379">
    <property type="entry name" value="KRAB AND ZINC FINGER DOMAIN-CONTAINING"/>
    <property type="match status" value="1"/>
</dbReference>
<evidence type="ECO:0000313" key="9">
    <source>
        <dbReference type="Proteomes" id="UP000596742"/>
    </source>
</evidence>
<evidence type="ECO:0000259" key="7">
    <source>
        <dbReference type="PROSITE" id="PS50157"/>
    </source>
</evidence>
<evidence type="ECO:0000256" key="3">
    <source>
        <dbReference type="ARBA" id="ARBA00022771"/>
    </source>
</evidence>
<dbReference type="InterPro" id="IPR013087">
    <property type="entry name" value="Znf_C2H2_type"/>
</dbReference>
<evidence type="ECO:0000256" key="1">
    <source>
        <dbReference type="ARBA" id="ARBA00022723"/>
    </source>
</evidence>
<dbReference type="OrthoDB" id="6039098at2759"/>
<evidence type="ECO:0000256" key="4">
    <source>
        <dbReference type="ARBA" id="ARBA00022833"/>
    </source>
</evidence>
<keyword evidence="1" id="KW-0479">Metal-binding</keyword>
<proteinExistence type="predicted"/>
<dbReference type="Proteomes" id="UP000596742">
    <property type="component" value="Unassembled WGS sequence"/>
</dbReference>
<feature type="domain" description="C2H2-type" evidence="7">
    <location>
        <begin position="205"/>
        <end position="234"/>
    </location>
</feature>
<keyword evidence="4" id="KW-0862">Zinc</keyword>
<dbReference type="Gene3D" id="3.30.160.60">
    <property type="entry name" value="Classic Zinc Finger"/>
    <property type="match status" value="3"/>
</dbReference>
<protein>
    <recommendedName>
        <fullName evidence="7">C2H2-type domain-containing protein</fullName>
    </recommendedName>
</protein>
<evidence type="ECO:0000313" key="8">
    <source>
        <dbReference type="EMBL" id="VDI23416.1"/>
    </source>
</evidence>
<comment type="caution">
    <text evidence="8">The sequence shown here is derived from an EMBL/GenBank/DDBJ whole genome shotgun (WGS) entry which is preliminary data.</text>
</comment>
<organism evidence="8 9">
    <name type="scientific">Mytilus galloprovincialis</name>
    <name type="common">Mediterranean mussel</name>
    <dbReference type="NCBI Taxonomy" id="29158"/>
    <lineage>
        <taxon>Eukaryota</taxon>
        <taxon>Metazoa</taxon>
        <taxon>Spiralia</taxon>
        <taxon>Lophotrochozoa</taxon>
        <taxon>Mollusca</taxon>
        <taxon>Bivalvia</taxon>
        <taxon>Autobranchia</taxon>
        <taxon>Pteriomorphia</taxon>
        <taxon>Mytilida</taxon>
        <taxon>Mytiloidea</taxon>
        <taxon>Mytilidae</taxon>
        <taxon>Mytilinae</taxon>
        <taxon>Mytilus</taxon>
    </lineage>
</organism>
<dbReference type="PANTHER" id="PTHR24379:SF123">
    <property type="entry name" value="ZINC FINGER AND BTB DOMAIN CONTAINING 17"/>
    <property type="match status" value="1"/>
</dbReference>
<sequence length="313" mass="36161">MSLTPIKEGEDESRPSTITPQLFLPKTRIPTNDPQALQVSSDVLKSNTIKVQEISHTSKNTLADNTFRSTSQKVPPQSQTPIINEQSHSSKPTAKTTVNSTPAPVPSAKITPTPARAQSKKFKCIQCNMCYVRRAYLIKHVMGKHGTQNCCLKCMQMFNTDKEYNQHVLNFHSRFYCDVCGGAYPNKFELKRHVDSHRDRKDRLFKCPFTNCSYSHDRFTCFEYHINKHRKKKPFCCGKCSKQFSSRYMFNRHVQICIGDFGKCPKCEREFGNDSMLYDHIQTCHLEKIFACPECDKTYKWRASLSRHLTLNH</sequence>
<feature type="domain" description="C2H2-type" evidence="7">
    <location>
        <begin position="235"/>
        <end position="265"/>
    </location>
</feature>